<keyword evidence="7 20" id="KW-0808">Transferase</keyword>
<keyword evidence="13 20" id="KW-0238">DNA-binding</keyword>
<organism evidence="25 26">
    <name type="scientific">Aspergillus sydowii CBS 593.65</name>
    <dbReference type="NCBI Taxonomy" id="1036612"/>
    <lineage>
        <taxon>Eukaryota</taxon>
        <taxon>Fungi</taxon>
        <taxon>Dikarya</taxon>
        <taxon>Ascomycota</taxon>
        <taxon>Pezizomycotina</taxon>
        <taxon>Eurotiomycetes</taxon>
        <taxon>Eurotiomycetidae</taxon>
        <taxon>Eurotiales</taxon>
        <taxon>Aspergillaceae</taxon>
        <taxon>Aspergillus</taxon>
        <taxon>Aspergillus subgen. Nidulantes</taxon>
    </lineage>
</organism>
<dbReference type="PANTHER" id="PTHR14134">
    <property type="entry name" value="E3 UBIQUITIN-PROTEIN LIGASE RAD18"/>
    <property type="match status" value="1"/>
</dbReference>
<evidence type="ECO:0000256" key="18">
    <source>
        <dbReference type="PROSITE-ProRule" id="PRU00175"/>
    </source>
</evidence>
<dbReference type="STRING" id="1036612.A0A1L9U0K9"/>
<feature type="domain" description="RING-type" evidence="22">
    <location>
        <begin position="30"/>
        <end position="68"/>
    </location>
</feature>
<evidence type="ECO:0000256" key="16">
    <source>
        <dbReference type="ARBA" id="ARBA00054102"/>
    </source>
</evidence>
<reference evidence="26" key="1">
    <citation type="journal article" date="2017" name="Genome Biol.">
        <title>Comparative genomics reveals high biological diversity and specific adaptations in the industrially and medically important fungal genus Aspergillus.</title>
        <authorList>
            <person name="de Vries R.P."/>
            <person name="Riley R."/>
            <person name="Wiebenga A."/>
            <person name="Aguilar-Osorio G."/>
            <person name="Amillis S."/>
            <person name="Uchima C.A."/>
            <person name="Anderluh G."/>
            <person name="Asadollahi M."/>
            <person name="Askin M."/>
            <person name="Barry K."/>
            <person name="Battaglia E."/>
            <person name="Bayram O."/>
            <person name="Benocci T."/>
            <person name="Braus-Stromeyer S.A."/>
            <person name="Caldana C."/>
            <person name="Canovas D."/>
            <person name="Cerqueira G.C."/>
            <person name="Chen F."/>
            <person name="Chen W."/>
            <person name="Choi C."/>
            <person name="Clum A."/>
            <person name="Dos Santos R.A."/>
            <person name="Damasio A.R."/>
            <person name="Diallinas G."/>
            <person name="Emri T."/>
            <person name="Fekete E."/>
            <person name="Flipphi M."/>
            <person name="Freyberg S."/>
            <person name="Gallo A."/>
            <person name="Gournas C."/>
            <person name="Habgood R."/>
            <person name="Hainaut M."/>
            <person name="Harispe M.L."/>
            <person name="Henrissat B."/>
            <person name="Hilden K.S."/>
            <person name="Hope R."/>
            <person name="Hossain A."/>
            <person name="Karabika E."/>
            <person name="Karaffa L."/>
            <person name="Karanyi Z."/>
            <person name="Krasevec N."/>
            <person name="Kuo A."/>
            <person name="Kusch H."/>
            <person name="LaButti K."/>
            <person name="Lagendijk E.L."/>
            <person name="Lapidus A."/>
            <person name="Levasseur A."/>
            <person name="Lindquist E."/>
            <person name="Lipzen A."/>
            <person name="Logrieco A.F."/>
            <person name="MacCabe A."/>
            <person name="Maekelae M.R."/>
            <person name="Malavazi I."/>
            <person name="Melin P."/>
            <person name="Meyer V."/>
            <person name="Mielnichuk N."/>
            <person name="Miskei M."/>
            <person name="Molnar A.P."/>
            <person name="Mule G."/>
            <person name="Ngan C.Y."/>
            <person name="Orejas M."/>
            <person name="Orosz E."/>
            <person name="Ouedraogo J.P."/>
            <person name="Overkamp K.M."/>
            <person name="Park H.-S."/>
            <person name="Perrone G."/>
            <person name="Piumi F."/>
            <person name="Punt P.J."/>
            <person name="Ram A.F."/>
            <person name="Ramon A."/>
            <person name="Rauscher S."/>
            <person name="Record E."/>
            <person name="Riano-Pachon D.M."/>
            <person name="Robert V."/>
            <person name="Roehrig J."/>
            <person name="Ruller R."/>
            <person name="Salamov A."/>
            <person name="Salih N.S."/>
            <person name="Samson R.A."/>
            <person name="Sandor E."/>
            <person name="Sanguinetti M."/>
            <person name="Schuetze T."/>
            <person name="Sepcic K."/>
            <person name="Shelest E."/>
            <person name="Sherlock G."/>
            <person name="Sophianopoulou V."/>
            <person name="Squina F.M."/>
            <person name="Sun H."/>
            <person name="Susca A."/>
            <person name="Todd R.B."/>
            <person name="Tsang A."/>
            <person name="Unkles S.E."/>
            <person name="van de Wiele N."/>
            <person name="van Rossen-Uffink D."/>
            <person name="Oliveira J.V."/>
            <person name="Vesth T.C."/>
            <person name="Visser J."/>
            <person name="Yu J.-H."/>
            <person name="Zhou M."/>
            <person name="Andersen M.R."/>
            <person name="Archer D.B."/>
            <person name="Baker S.E."/>
            <person name="Benoit I."/>
            <person name="Brakhage A.A."/>
            <person name="Braus G.H."/>
            <person name="Fischer R."/>
            <person name="Frisvad J.C."/>
            <person name="Goldman G.H."/>
            <person name="Houbraken J."/>
            <person name="Oakley B."/>
            <person name="Pocsi I."/>
            <person name="Scazzocchio C."/>
            <person name="Seiboth B."/>
            <person name="vanKuyk P.A."/>
            <person name="Wortman J."/>
            <person name="Dyer P.S."/>
            <person name="Grigoriev I.V."/>
        </authorList>
    </citation>
    <scope>NUCLEOTIDE SEQUENCE [LARGE SCALE GENOMIC DNA]</scope>
    <source>
        <strain evidence="26">CBS 593.65</strain>
    </source>
</reference>
<evidence type="ECO:0000256" key="1">
    <source>
        <dbReference type="ARBA" id="ARBA00000900"/>
    </source>
</evidence>
<evidence type="ECO:0000259" key="24">
    <source>
        <dbReference type="PROSITE" id="PS51908"/>
    </source>
</evidence>
<dbReference type="PANTHER" id="PTHR14134:SF2">
    <property type="entry name" value="E3 UBIQUITIN-PROTEIN LIGASE RAD18"/>
    <property type="match status" value="1"/>
</dbReference>
<evidence type="ECO:0000256" key="3">
    <source>
        <dbReference type="ARBA" id="ARBA00004906"/>
    </source>
</evidence>
<dbReference type="InterPro" id="IPR017907">
    <property type="entry name" value="Znf_RING_CS"/>
</dbReference>
<protein>
    <recommendedName>
        <fullName evidence="6 20">Postreplication repair E3 ubiquitin-protein ligase RAD18</fullName>
        <ecNumber evidence="5 20">2.3.2.27</ecNumber>
    </recommendedName>
    <alternativeName>
        <fullName evidence="20">RING-type E3 ubiquitin transferase RAD18</fullName>
    </alternativeName>
</protein>
<dbReference type="GO" id="GO:0061630">
    <property type="term" value="F:ubiquitin protein ligase activity"/>
    <property type="evidence" value="ECO:0007669"/>
    <property type="project" value="UniProtKB-UniRule"/>
</dbReference>
<dbReference type="FunFam" id="3.30.40.10:FF:000172">
    <property type="entry name" value="E3 ubiquitin-protein ligase RAD18"/>
    <property type="match status" value="1"/>
</dbReference>
<evidence type="ECO:0000256" key="13">
    <source>
        <dbReference type="ARBA" id="ARBA00023125"/>
    </source>
</evidence>
<dbReference type="Proteomes" id="UP000184356">
    <property type="component" value="Unassembled WGS sequence"/>
</dbReference>
<keyword evidence="12 20" id="KW-0862">Zinc</keyword>
<dbReference type="InterPro" id="IPR004580">
    <property type="entry name" value="Rad18_fungi"/>
</dbReference>
<dbReference type="RefSeq" id="XP_040708998.1">
    <property type="nucleotide sequence ID" value="XM_040840960.1"/>
</dbReference>
<evidence type="ECO:0000256" key="10">
    <source>
        <dbReference type="ARBA" id="ARBA00022771"/>
    </source>
</evidence>
<dbReference type="EMBL" id="KV878582">
    <property type="protein sequence ID" value="OJJ65192.1"/>
    <property type="molecule type" value="Genomic_DNA"/>
</dbReference>
<feature type="domain" description="SAP" evidence="23">
    <location>
        <begin position="242"/>
        <end position="276"/>
    </location>
</feature>
<keyword evidence="8 20" id="KW-0479">Metal-binding</keyword>
<dbReference type="SMART" id="SM00184">
    <property type="entry name" value="RING"/>
    <property type="match status" value="1"/>
</dbReference>
<dbReference type="GO" id="GO:0005634">
    <property type="term" value="C:nucleus"/>
    <property type="evidence" value="ECO:0007669"/>
    <property type="project" value="UniProtKB-SubCell"/>
</dbReference>
<keyword evidence="10 18" id="KW-0863">Zinc-finger</keyword>
<evidence type="ECO:0000256" key="17">
    <source>
        <dbReference type="ARBA" id="ARBA00066140"/>
    </source>
</evidence>
<comment type="pathway">
    <text evidence="3 20">Protein modification; protein ubiquitination.</text>
</comment>
<evidence type="ECO:0000256" key="8">
    <source>
        <dbReference type="ARBA" id="ARBA00022723"/>
    </source>
</evidence>
<dbReference type="GO" id="GO:0097505">
    <property type="term" value="C:Rad6-Rad18 complex"/>
    <property type="evidence" value="ECO:0007669"/>
    <property type="project" value="TreeGrafter"/>
</dbReference>
<dbReference type="NCBIfam" id="TIGR00599">
    <property type="entry name" value="rad18"/>
    <property type="match status" value="1"/>
</dbReference>
<feature type="domain" description="UBZ4-type" evidence="24">
    <location>
        <begin position="181"/>
        <end position="208"/>
    </location>
</feature>
<evidence type="ECO:0000256" key="15">
    <source>
        <dbReference type="ARBA" id="ARBA00023242"/>
    </source>
</evidence>
<feature type="region of interest" description="Disordered" evidence="21">
    <location>
        <begin position="214"/>
        <end position="234"/>
    </location>
</feature>
<dbReference type="InterPro" id="IPR039577">
    <property type="entry name" value="Rad18"/>
</dbReference>
<comment type="catalytic activity">
    <reaction evidence="1 20">
        <text>S-ubiquitinyl-[E2 ubiquitin-conjugating enzyme]-L-cysteine + [acceptor protein]-L-lysine = [E2 ubiquitin-conjugating enzyme]-L-cysteine + N(6)-ubiquitinyl-[acceptor protein]-L-lysine.</text>
        <dbReference type="EC" id="2.3.2.27"/>
    </reaction>
</comment>
<dbReference type="GO" id="GO:0006281">
    <property type="term" value="P:DNA repair"/>
    <property type="evidence" value="ECO:0007669"/>
    <property type="project" value="UniProtKB-KW"/>
</dbReference>
<evidence type="ECO:0000256" key="4">
    <source>
        <dbReference type="ARBA" id="ARBA00009506"/>
    </source>
</evidence>
<evidence type="ECO:0000256" key="5">
    <source>
        <dbReference type="ARBA" id="ARBA00012483"/>
    </source>
</evidence>
<evidence type="ECO:0000259" key="23">
    <source>
        <dbReference type="PROSITE" id="PS50800"/>
    </source>
</evidence>
<keyword evidence="11 20" id="KW-0833">Ubl conjugation pathway</keyword>
<evidence type="ECO:0000256" key="14">
    <source>
        <dbReference type="ARBA" id="ARBA00023204"/>
    </source>
</evidence>
<dbReference type="PROSITE" id="PS50089">
    <property type="entry name" value="ZF_RING_2"/>
    <property type="match status" value="1"/>
</dbReference>
<evidence type="ECO:0000256" key="9">
    <source>
        <dbReference type="ARBA" id="ARBA00022763"/>
    </source>
</evidence>
<evidence type="ECO:0000256" key="7">
    <source>
        <dbReference type="ARBA" id="ARBA00022679"/>
    </source>
</evidence>
<evidence type="ECO:0000256" key="19">
    <source>
        <dbReference type="PROSITE-ProRule" id="PRU01256"/>
    </source>
</evidence>
<evidence type="ECO:0000313" key="26">
    <source>
        <dbReference type="Proteomes" id="UP000184356"/>
    </source>
</evidence>
<keyword evidence="26" id="KW-1185">Reference proteome</keyword>
<dbReference type="PROSITE" id="PS00518">
    <property type="entry name" value="ZF_RING_1"/>
    <property type="match status" value="1"/>
</dbReference>
<dbReference type="SUPFAM" id="SSF57850">
    <property type="entry name" value="RING/U-box"/>
    <property type="match status" value="1"/>
</dbReference>
<evidence type="ECO:0000256" key="6">
    <source>
        <dbReference type="ARBA" id="ARBA00015551"/>
    </source>
</evidence>
<evidence type="ECO:0000259" key="22">
    <source>
        <dbReference type="PROSITE" id="PS50089"/>
    </source>
</evidence>
<accession>A0A1L9U0K9</accession>
<dbReference type="InterPro" id="IPR013083">
    <property type="entry name" value="Znf_RING/FYVE/PHD"/>
</dbReference>
<comment type="subunit">
    <text evidence="17 20">Interacts with E2 UBC2, forming a complex with ubiquitin ligase activity.</text>
</comment>
<feature type="region of interest" description="Disordered" evidence="21">
    <location>
        <begin position="413"/>
        <end position="432"/>
    </location>
</feature>
<evidence type="ECO:0000256" key="2">
    <source>
        <dbReference type="ARBA" id="ARBA00004123"/>
    </source>
</evidence>
<dbReference type="VEuPathDB" id="FungiDB:ASPSYDRAFT_139528"/>
<keyword evidence="15 20" id="KW-0539">Nucleus</keyword>
<comment type="subcellular location">
    <subcellularLocation>
        <location evidence="2 20">Nucleus</location>
    </subcellularLocation>
</comment>
<dbReference type="GO" id="GO:0008270">
    <property type="term" value="F:zinc ion binding"/>
    <property type="evidence" value="ECO:0007669"/>
    <property type="project" value="UniProtKB-KW"/>
</dbReference>
<proteinExistence type="inferred from homology"/>
<dbReference type="SMART" id="SM00734">
    <property type="entry name" value="ZnF_Rad18"/>
    <property type="match status" value="1"/>
</dbReference>
<dbReference type="InterPro" id="IPR006642">
    <property type="entry name" value="Rad18_UBZ4"/>
</dbReference>
<dbReference type="EC" id="2.3.2.27" evidence="5 20"/>
<dbReference type="AlphaFoldDB" id="A0A1L9U0K9"/>
<evidence type="ECO:0000313" key="25">
    <source>
        <dbReference type="EMBL" id="OJJ65192.1"/>
    </source>
</evidence>
<keyword evidence="9 19" id="KW-0227">DNA damage</keyword>
<dbReference type="InterPro" id="IPR001841">
    <property type="entry name" value="Znf_RING"/>
</dbReference>
<dbReference type="InterPro" id="IPR003034">
    <property type="entry name" value="SAP_dom"/>
</dbReference>
<dbReference type="Pfam" id="PF13923">
    <property type="entry name" value="zf-C3HC4_2"/>
    <property type="match status" value="1"/>
</dbReference>
<dbReference type="GO" id="GO:0003697">
    <property type="term" value="F:single-stranded DNA binding"/>
    <property type="evidence" value="ECO:0007669"/>
    <property type="project" value="UniProtKB-UniRule"/>
</dbReference>
<dbReference type="PROSITE" id="PS50800">
    <property type="entry name" value="SAP"/>
    <property type="match status" value="1"/>
</dbReference>
<sequence length="455" mass="50096">MEPTFDIPDSTDWLDTPLTLLAPFESSLRCQVCKDFFDNPVITSCSHTFCSLCIRRCLSTEGKCPTCRSSDQELKLRRNWVVQELVEGFMNARPGVLQLARRATKSNGVTGNDGEDDSTEQPASKKRKIEQDADQDGSGSSAGEGIRTRSQSRGVTRQSQAVPIEIMDDIQDEEYIPDDGLVACPICSRRMKDEAVFRHLDTCTGAAPEPKPAAFGSLLPAPRKPLPNATDKPPERLPVINYSLMKESSLRRKLKDLGIPNWGPRVLLQKRHTEWMNLWNANCDSKAPKSKRELLRELAVWEGTQGGNSVTPTDPTSSVMRKDFDTGEWSANYNTDFKQLIASARKKNDAVVRSTIPSASQGMLNETHSAEPVQQPPDVPISQGLSADINSTVDVQTVPKSPQTLNVESTTMKLPDNAPVETHDQAIPMSLPKPRASNLVVSENEIQAAPDTSNS</sequence>
<feature type="compositionally biased region" description="Polar residues" evidence="21">
    <location>
        <begin position="148"/>
        <end position="161"/>
    </location>
</feature>
<dbReference type="UniPathway" id="UPA00143"/>
<dbReference type="PROSITE" id="PS51908">
    <property type="entry name" value="ZF_UBZ4"/>
    <property type="match status" value="1"/>
</dbReference>
<dbReference type="GO" id="GO:0006301">
    <property type="term" value="P:DNA damage tolerance"/>
    <property type="evidence" value="ECO:0007669"/>
    <property type="project" value="InterPro"/>
</dbReference>
<comment type="similarity">
    <text evidence="4 20">Belongs to the RAD18 family.</text>
</comment>
<feature type="region of interest" description="Disordered" evidence="21">
    <location>
        <begin position="104"/>
        <end position="162"/>
    </location>
</feature>
<dbReference type="GeneID" id="63757033"/>
<keyword evidence="14 19" id="KW-0234">DNA repair</keyword>
<gene>
    <name evidence="25" type="ORF">ASPSYDRAFT_139528</name>
</gene>
<name>A0A1L9U0K9_9EURO</name>
<dbReference type="GO" id="GO:0006513">
    <property type="term" value="P:protein monoubiquitination"/>
    <property type="evidence" value="ECO:0007669"/>
    <property type="project" value="InterPro"/>
</dbReference>
<evidence type="ECO:0000256" key="21">
    <source>
        <dbReference type="SAM" id="MobiDB-lite"/>
    </source>
</evidence>
<dbReference type="OrthoDB" id="9049620at2759"/>
<evidence type="ECO:0000256" key="11">
    <source>
        <dbReference type="ARBA" id="ARBA00022786"/>
    </source>
</evidence>
<comment type="function">
    <text evidence="16 20">E3 RING-finger protein, member of the UBC2/RAD6 epistasis group. Associates to the E2 ubiquitin conjugating enzyme UBC2/RAD6 to form the UBC2-RAD18 ubiquitin ligase complex involved in postreplicative repair (PRR) of damaged DNA.</text>
</comment>
<evidence type="ECO:0000256" key="12">
    <source>
        <dbReference type="ARBA" id="ARBA00022833"/>
    </source>
</evidence>
<evidence type="ECO:0000256" key="20">
    <source>
        <dbReference type="RuleBase" id="RU368093"/>
    </source>
</evidence>
<dbReference type="SMART" id="SM00513">
    <property type="entry name" value="SAP"/>
    <property type="match status" value="1"/>
</dbReference>
<dbReference type="Gene3D" id="3.30.40.10">
    <property type="entry name" value="Zinc/RING finger domain, C3HC4 (zinc finger)"/>
    <property type="match status" value="1"/>
</dbReference>